<dbReference type="Pfam" id="PF26146">
    <property type="entry name" value="PI-PLC_X"/>
    <property type="match status" value="1"/>
</dbReference>
<comment type="caution">
    <text evidence="2">The sequence shown here is derived from an EMBL/GenBank/DDBJ whole genome shotgun (WGS) entry which is preliminary data.</text>
</comment>
<dbReference type="AlphaFoldDB" id="A0AAV2T742"/>
<dbReference type="InterPro" id="IPR051057">
    <property type="entry name" value="PI-PLC_domain"/>
</dbReference>
<sequence>MGEKKCKYEIPGDLSEWMTKLPPRLKAEPLNWLGIPGTHCSASYSITHESQISGEHPEFNKVTEMSDGHKFKMHKWTATQLDSILEQLEHGVRFLDLHVVSQKYWSEFRDLVLEYYCVHGQRANLLTKELEVIQSFLEKHPGEVVIIYLSYGKDFIEDIEKEKLIQHLAKFGARMCPPQNYVPSLDFMYKHGYQVILFSAIRSKVEKLYSERVWPMDRLQIVEKKTFDAAELMDFVESSFGDRDPEKFCVHYAALYPTLEFMLDHRRESLYDAQKDLADRLWSWIRNPERVGGEKGVNIIAVDYMLTAYTDLPARMIEGSYEVFLTRFALSEHEQPLERRVTEDAARPDSSKSNSSRSDSAASQNR</sequence>
<proteinExistence type="predicted"/>
<evidence type="ECO:0000313" key="2">
    <source>
        <dbReference type="EMBL" id="CAL5132565.1"/>
    </source>
</evidence>
<dbReference type="PANTHER" id="PTHR13593:SF113">
    <property type="entry name" value="SI:DKEY-266F7.9"/>
    <property type="match status" value="1"/>
</dbReference>
<dbReference type="EMBL" id="CAXLJL010000129">
    <property type="protein sequence ID" value="CAL5132565.1"/>
    <property type="molecule type" value="Genomic_DNA"/>
</dbReference>
<protein>
    <submittedName>
        <fullName evidence="2">Uncharacterized protein</fullName>
    </submittedName>
</protein>
<gene>
    <name evidence="2" type="ORF">CDAUBV1_LOCUS5407</name>
</gene>
<feature type="compositionally biased region" description="Basic and acidic residues" evidence="1">
    <location>
        <begin position="334"/>
        <end position="350"/>
    </location>
</feature>
<feature type="compositionally biased region" description="Low complexity" evidence="1">
    <location>
        <begin position="351"/>
        <end position="366"/>
    </location>
</feature>
<evidence type="ECO:0000313" key="3">
    <source>
        <dbReference type="Proteomes" id="UP001497525"/>
    </source>
</evidence>
<dbReference type="Gene3D" id="3.20.20.190">
    <property type="entry name" value="Phosphatidylinositol (PI) phosphodiesterase"/>
    <property type="match status" value="1"/>
</dbReference>
<reference evidence="2" key="1">
    <citation type="submission" date="2024-06" db="EMBL/GenBank/DDBJ databases">
        <authorList>
            <person name="Liu X."/>
            <person name="Lenzi L."/>
            <person name="Haldenby T S."/>
            <person name="Uol C."/>
        </authorList>
    </citation>
    <scope>NUCLEOTIDE SEQUENCE</scope>
</reference>
<dbReference type="GO" id="GO:0008081">
    <property type="term" value="F:phosphoric diester hydrolase activity"/>
    <property type="evidence" value="ECO:0007669"/>
    <property type="project" value="InterPro"/>
</dbReference>
<accession>A0AAV2T742</accession>
<dbReference type="PANTHER" id="PTHR13593">
    <property type="match status" value="1"/>
</dbReference>
<dbReference type="Proteomes" id="UP001497525">
    <property type="component" value="Unassembled WGS sequence"/>
</dbReference>
<feature type="region of interest" description="Disordered" evidence="1">
    <location>
        <begin position="334"/>
        <end position="366"/>
    </location>
</feature>
<dbReference type="InterPro" id="IPR017946">
    <property type="entry name" value="PLC-like_Pdiesterase_TIM-brl"/>
</dbReference>
<name>A0AAV2T742_CALDB</name>
<organism evidence="2 3">
    <name type="scientific">Calicophoron daubneyi</name>
    <name type="common">Rumen fluke</name>
    <name type="synonym">Paramphistomum daubneyi</name>
    <dbReference type="NCBI Taxonomy" id="300641"/>
    <lineage>
        <taxon>Eukaryota</taxon>
        <taxon>Metazoa</taxon>
        <taxon>Spiralia</taxon>
        <taxon>Lophotrochozoa</taxon>
        <taxon>Platyhelminthes</taxon>
        <taxon>Trematoda</taxon>
        <taxon>Digenea</taxon>
        <taxon>Plagiorchiida</taxon>
        <taxon>Pronocephalata</taxon>
        <taxon>Paramphistomoidea</taxon>
        <taxon>Paramphistomidae</taxon>
        <taxon>Calicophoron</taxon>
    </lineage>
</organism>
<evidence type="ECO:0000256" key="1">
    <source>
        <dbReference type="SAM" id="MobiDB-lite"/>
    </source>
</evidence>
<dbReference type="GO" id="GO:0006629">
    <property type="term" value="P:lipid metabolic process"/>
    <property type="evidence" value="ECO:0007669"/>
    <property type="project" value="InterPro"/>
</dbReference>
<dbReference type="SUPFAM" id="SSF51695">
    <property type="entry name" value="PLC-like phosphodiesterases"/>
    <property type="match status" value="1"/>
</dbReference>